<reference evidence="3" key="1">
    <citation type="journal article" date="2020" name="Stud. Mycol.">
        <title>101 Dothideomycetes genomes: a test case for predicting lifestyles and emergence of pathogens.</title>
        <authorList>
            <person name="Haridas S."/>
            <person name="Albert R."/>
            <person name="Binder M."/>
            <person name="Bloem J."/>
            <person name="Labutti K."/>
            <person name="Salamov A."/>
            <person name="Andreopoulos B."/>
            <person name="Baker S."/>
            <person name="Barry K."/>
            <person name="Bills G."/>
            <person name="Bluhm B."/>
            <person name="Cannon C."/>
            <person name="Castanera R."/>
            <person name="Culley D."/>
            <person name="Daum C."/>
            <person name="Ezra D."/>
            <person name="Gonzalez J."/>
            <person name="Henrissat B."/>
            <person name="Kuo A."/>
            <person name="Liang C."/>
            <person name="Lipzen A."/>
            <person name="Lutzoni F."/>
            <person name="Magnuson J."/>
            <person name="Mondo S."/>
            <person name="Nolan M."/>
            <person name="Ohm R."/>
            <person name="Pangilinan J."/>
            <person name="Park H.-J."/>
            <person name="Ramirez L."/>
            <person name="Alfaro M."/>
            <person name="Sun H."/>
            <person name="Tritt A."/>
            <person name="Yoshinaga Y."/>
            <person name="Zwiers L.-H."/>
            <person name="Turgeon B."/>
            <person name="Goodwin S."/>
            <person name="Spatafora J."/>
            <person name="Crous P."/>
            <person name="Grigoriev I."/>
        </authorList>
    </citation>
    <scope>NUCLEOTIDE SEQUENCE</scope>
    <source>
        <strain evidence="3">CBS 473.64</strain>
    </source>
</reference>
<protein>
    <submittedName>
        <fullName evidence="3">Uncharacterized protein</fullName>
    </submittedName>
</protein>
<keyword evidence="2" id="KW-0732">Signal</keyword>
<dbReference type="Proteomes" id="UP000799753">
    <property type="component" value="Unassembled WGS sequence"/>
</dbReference>
<gene>
    <name evidence="3" type="ORF">P280DRAFT_303474</name>
</gene>
<evidence type="ECO:0000256" key="1">
    <source>
        <dbReference type="SAM" id="MobiDB-lite"/>
    </source>
</evidence>
<name>A0A6A6S1W9_9PLEO</name>
<feature type="signal peptide" evidence="2">
    <location>
        <begin position="1"/>
        <end position="21"/>
    </location>
</feature>
<evidence type="ECO:0000313" key="4">
    <source>
        <dbReference type="Proteomes" id="UP000799753"/>
    </source>
</evidence>
<dbReference type="AlphaFoldDB" id="A0A6A6S1W9"/>
<organism evidence="3 4">
    <name type="scientific">Massarina eburnea CBS 473.64</name>
    <dbReference type="NCBI Taxonomy" id="1395130"/>
    <lineage>
        <taxon>Eukaryota</taxon>
        <taxon>Fungi</taxon>
        <taxon>Dikarya</taxon>
        <taxon>Ascomycota</taxon>
        <taxon>Pezizomycotina</taxon>
        <taxon>Dothideomycetes</taxon>
        <taxon>Pleosporomycetidae</taxon>
        <taxon>Pleosporales</taxon>
        <taxon>Massarineae</taxon>
        <taxon>Massarinaceae</taxon>
        <taxon>Massarina</taxon>
    </lineage>
</organism>
<feature type="chain" id="PRO_5025649352" evidence="2">
    <location>
        <begin position="22"/>
        <end position="152"/>
    </location>
</feature>
<proteinExistence type="predicted"/>
<feature type="compositionally biased region" description="Polar residues" evidence="1">
    <location>
        <begin position="138"/>
        <end position="152"/>
    </location>
</feature>
<dbReference type="EMBL" id="MU006783">
    <property type="protein sequence ID" value="KAF2641122.1"/>
    <property type="molecule type" value="Genomic_DNA"/>
</dbReference>
<keyword evidence="4" id="KW-1185">Reference proteome</keyword>
<evidence type="ECO:0000313" key="3">
    <source>
        <dbReference type="EMBL" id="KAF2641122.1"/>
    </source>
</evidence>
<accession>A0A6A6S1W9</accession>
<feature type="region of interest" description="Disordered" evidence="1">
    <location>
        <begin position="118"/>
        <end position="152"/>
    </location>
</feature>
<evidence type="ECO:0000256" key="2">
    <source>
        <dbReference type="SAM" id="SignalP"/>
    </source>
</evidence>
<sequence>MPTSCVSYWQATVVLVCQVLCSQEFSRACALSYSQSFKGKRGEQIIWTWWYLSCHIISGGMTVSLVERESVSFETIKEHATPPYPPITTTTPASVTYPVTIRQPAFLVINHSSSPFTTLNAGDPQADNAPDHPLPHGQTRSSGFPWQTSQRS</sequence>